<accession>A0A756I362</accession>
<organism evidence="1">
    <name type="scientific">Salmonella enterica</name>
    <name type="common">Salmonella choleraesuis</name>
    <dbReference type="NCBI Taxonomy" id="28901"/>
    <lineage>
        <taxon>Bacteria</taxon>
        <taxon>Pseudomonadati</taxon>
        <taxon>Pseudomonadota</taxon>
        <taxon>Gammaproteobacteria</taxon>
        <taxon>Enterobacterales</taxon>
        <taxon>Enterobacteriaceae</taxon>
        <taxon>Salmonella</taxon>
    </lineage>
</organism>
<gene>
    <name evidence="1" type="ORF">G8O67_003888</name>
</gene>
<dbReference type="EMBL" id="DAAWYJ010000018">
    <property type="protein sequence ID" value="HAG0016557.1"/>
    <property type="molecule type" value="Genomic_DNA"/>
</dbReference>
<reference evidence="1" key="2">
    <citation type="submission" date="2020-02" db="EMBL/GenBank/DDBJ databases">
        <authorList>
            <consortium name="NCBI Pathogen Detection Project"/>
        </authorList>
    </citation>
    <scope>NUCLEOTIDE SEQUENCE</scope>
    <source>
        <strain evidence="1">MA.CK_00/00002125</strain>
    </source>
</reference>
<protein>
    <submittedName>
        <fullName evidence="1">Uncharacterized protein</fullName>
    </submittedName>
</protein>
<name>A0A756I362_SALER</name>
<reference evidence="1" key="1">
    <citation type="journal article" date="2018" name="Genome Biol.">
        <title>SKESA: strategic k-mer extension for scrupulous assemblies.</title>
        <authorList>
            <person name="Souvorov A."/>
            <person name="Agarwala R."/>
            <person name="Lipman D.J."/>
        </authorList>
    </citation>
    <scope>NUCLEOTIDE SEQUENCE</scope>
    <source>
        <strain evidence="1">MA.CK_00/00002125</strain>
    </source>
</reference>
<sequence length="109" mass="12901">MSVKTEVKSLRRICMQGVTLGTDTNEISPLIYFSTDYRANTRMVILDIYSRNRALADDSSQWEIDRNEEQRIVLPVHNREEFRRAYGLARLLRGRPRSREALLHWRTYG</sequence>
<comment type="caution">
    <text evidence="1">The sequence shown here is derived from an EMBL/GenBank/DDBJ whole genome shotgun (WGS) entry which is preliminary data.</text>
</comment>
<proteinExistence type="predicted"/>
<evidence type="ECO:0000313" key="1">
    <source>
        <dbReference type="EMBL" id="HAG0016557.1"/>
    </source>
</evidence>
<dbReference type="AlphaFoldDB" id="A0A756I362"/>